<dbReference type="OrthoDB" id="203279at2759"/>
<dbReference type="EMBL" id="ML976980">
    <property type="protein sequence ID" value="KAF1961670.1"/>
    <property type="molecule type" value="Genomic_DNA"/>
</dbReference>
<dbReference type="AlphaFoldDB" id="A0A6A5UBG4"/>
<protein>
    <submittedName>
        <fullName evidence="1">Uncharacterized protein</fullName>
    </submittedName>
</protein>
<sequence>MQHAKEDPDSDYSRTAQKELLIKEDAMAIVTTAQNTAMLIRDLQELWLFGSLDTLADPADEALDTAKALELASLIEKLARQPPKTAEGEAVES</sequence>
<evidence type="ECO:0000313" key="1">
    <source>
        <dbReference type="EMBL" id="KAF1961670.1"/>
    </source>
</evidence>
<accession>A0A6A5UBG4</accession>
<reference evidence="1" key="1">
    <citation type="journal article" date="2020" name="Stud. Mycol.">
        <title>101 Dothideomycetes genomes: a test case for predicting lifestyles and emergence of pathogens.</title>
        <authorList>
            <person name="Haridas S."/>
            <person name="Albert R."/>
            <person name="Binder M."/>
            <person name="Bloem J."/>
            <person name="Labutti K."/>
            <person name="Salamov A."/>
            <person name="Andreopoulos B."/>
            <person name="Baker S."/>
            <person name="Barry K."/>
            <person name="Bills G."/>
            <person name="Bluhm B."/>
            <person name="Cannon C."/>
            <person name="Castanera R."/>
            <person name="Culley D."/>
            <person name="Daum C."/>
            <person name="Ezra D."/>
            <person name="Gonzalez J."/>
            <person name="Henrissat B."/>
            <person name="Kuo A."/>
            <person name="Liang C."/>
            <person name="Lipzen A."/>
            <person name="Lutzoni F."/>
            <person name="Magnuson J."/>
            <person name="Mondo S."/>
            <person name="Nolan M."/>
            <person name="Ohm R."/>
            <person name="Pangilinan J."/>
            <person name="Park H.-J."/>
            <person name="Ramirez L."/>
            <person name="Alfaro M."/>
            <person name="Sun H."/>
            <person name="Tritt A."/>
            <person name="Yoshinaga Y."/>
            <person name="Zwiers L.-H."/>
            <person name="Turgeon B."/>
            <person name="Goodwin S."/>
            <person name="Spatafora J."/>
            <person name="Crous P."/>
            <person name="Grigoriev I."/>
        </authorList>
    </citation>
    <scope>NUCLEOTIDE SEQUENCE</scope>
    <source>
        <strain evidence="1">CBS 675.92</strain>
    </source>
</reference>
<name>A0A6A5UBG4_9PLEO</name>
<organism evidence="1 2">
    <name type="scientific">Byssothecium circinans</name>
    <dbReference type="NCBI Taxonomy" id="147558"/>
    <lineage>
        <taxon>Eukaryota</taxon>
        <taxon>Fungi</taxon>
        <taxon>Dikarya</taxon>
        <taxon>Ascomycota</taxon>
        <taxon>Pezizomycotina</taxon>
        <taxon>Dothideomycetes</taxon>
        <taxon>Pleosporomycetidae</taxon>
        <taxon>Pleosporales</taxon>
        <taxon>Massarineae</taxon>
        <taxon>Massarinaceae</taxon>
        <taxon>Byssothecium</taxon>
    </lineage>
</organism>
<proteinExistence type="predicted"/>
<dbReference type="Proteomes" id="UP000800035">
    <property type="component" value="Unassembled WGS sequence"/>
</dbReference>
<keyword evidence="2" id="KW-1185">Reference proteome</keyword>
<evidence type="ECO:0000313" key="2">
    <source>
        <dbReference type="Proteomes" id="UP000800035"/>
    </source>
</evidence>
<gene>
    <name evidence="1" type="ORF">CC80DRAFT_401151</name>
</gene>